<evidence type="ECO:0000256" key="1">
    <source>
        <dbReference type="ARBA" id="ARBA00001933"/>
    </source>
</evidence>
<gene>
    <name evidence="3" type="ORF">ACFO5I_00270</name>
</gene>
<keyword evidence="2" id="KW-0663">Pyridoxal phosphate</keyword>
<accession>A0ABV9MU68</accession>
<comment type="cofactor">
    <cofactor evidence="1">
        <name>pyridoxal 5'-phosphate</name>
        <dbReference type="ChEBI" id="CHEBI:597326"/>
    </cofactor>
</comment>
<evidence type="ECO:0000256" key="2">
    <source>
        <dbReference type="ARBA" id="ARBA00022898"/>
    </source>
</evidence>
<evidence type="ECO:0000313" key="3">
    <source>
        <dbReference type="EMBL" id="MFC4718208.1"/>
    </source>
</evidence>
<dbReference type="PANTHER" id="PTHR43525">
    <property type="entry name" value="PROTEIN MALY"/>
    <property type="match status" value="1"/>
</dbReference>
<proteinExistence type="predicted"/>
<reference evidence="4" key="1">
    <citation type="journal article" date="2019" name="Int. J. Syst. Evol. Microbiol.">
        <title>The Global Catalogue of Microorganisms (GCM) 10K type strain sequencing project: providing services to taxonomists for standard genome sequencing and annotation.</title>
        <authorList>
            <consortium name="The Broad Institute Genomics Platform"/>
            <consortium name="The Broad Institute Genome Sequencing Center for Infectious Disease"/>
            <person name="Wu L."/>
            <person name="Ma J."/>
        </authorList>
    </citation>
    <scope>NUCLEOTIDE SEQUENCE [LARGE SCALE GENOMIC DNA]</scope>
    <source>
        <strain evidence="4">CGMCC 1.19032</strain>
    </source>
</reference>
<dbReference type="InterPro" id="IPR015424">
    <property type="entry name" value="PyrdxlP-dep_Trfase"/>
</dbReference>
<protein>
    <submittedName>
        <fullName evidence="3">Uncharacterized protein</fullName>
    </submittedName>
</protein>
<dbReference type="InterPro" id="IPR051798">
    <property type="entry name" value="Class-II_PLP-Dep_Aminotrans"/>
</dbReference>
<dbReference type="Proteomes" id="UP001595969">
    <property type="component" value="Unassembled WGS sequence"/>
</dbReference>
<dbReference type="PANTHER" id="PTHR43525:SF1">
    <property type="entry name" value="PROTEIN MALY"/>
    <property type="match status" value="1"/>
</dbReference>
<dbReference type="Gene3D" id="3.90.1150.10">
    <property type="entry name" value="Aspartate Aminotransferase, domain 1"/>
    <property type="match status" value="1"/>
</dbReference>
<dbReference type="EMBL" id="JBHSGS010000003">
    <property type="protein sequence ID" value="MFC4718208.1"/>
    <property type="molecule type" value="Genomic_DNA"/>
</dbReference>
<comment type="caution">
    <text evidence="3">The sequence shown here is derived from an EMBL/GenBank/DDBJ whole genome shotgun (WGS) entry which is preliminary data.</text>
</comment>
<keyword evidence="4" id="KW-1185">Reference proteome</keyword>
<dbReference type="SUPFAM" id="SSF53383">
    <property type="entry name" value="PLP-dependent transferases"/>
    <property type="match status" value="1"/>
</dbReference>
<evidence type="ECO:0000313" key="4">
    <source>
        <dbReference type="Proteomes" id="UP001595969"/>
    </source>
</evidence>
<sequence>MKEHLPAIKINRSESTYLMWLDTRLLNLPMDQLQERLNHIGKVTIMDGRIYGGNGEYFLRLNVGCQKKNYLTA</sequence>
<dbReference type="RefSeq" id="WP_204654265.1">
    <property type="nucleotide sequence ID" value="NZ_JAFBFD010000023.1"/>
</dbReference>
<organism evidence="3 4">
    <name type="scientific">Enterococcus lemanii</name>
    <dbReference type="NCBI Taxonomy" id="1159752"/>
    <lineage>
        <taxon>Bacteria</taxon>
        <taxon>Bacillati</taxon>
        <taxon>Bacillota</taxon>
        <taxon>Bacilli</taxon>
        <taxon>Lactobacillales</taxon>
        <taxon>Enterococcaceae</taxon>
        <taxon>Enterococcus</taxon>
    </lineage>
</organism>
<dbReference type="InterPro" id="IPR015422">
    <property type="entry name" value="PyrdxlP-dep_Trfase_small"/>
</dbReference>
<name>A0ABV9MU68_9ENTE</name>